<dbReference type="Pfam" id="PF00534">
    <property type="entry name" value="Glycos_transf_1"/>
    <property type="match status" value="1"/>
</dbReference>
<keyword evidence="1 3" id="KW-0808">Transferase</keyword>
<name>A0ABV1BVP3_9FIRM</name>
<feature type="domain" description="Glycosyl transferase family 1" evidence="2">
    <location>
        <begin position="173"/>
        <end position="331"/>
    </location>
</feature>
<organism evidence="3 4">
    <name type="scientific">[Lactobacillus] rogosae</name>
    <dbReference type="NCBI Taxonomy" id="706562"/>
    <lineage>
        <taxon>Bacteria</taxon>
        <taxon>Bacillati</taxon>
        <taxon>Bacillota</taxon>
        <taxon>Clostridia</taxon>
        <taxon>Lachnospirales</taxon>
        <taxon>Lachnospiraceae</taxon>
        <taxon>Lachnospira</taxon>
    </lineage>
</organism>
<keyword evidence="4" id="KW-1185">Reference proteome</keyword>
<evidence type="ECO:0000313" key="4">
    <source>
        <dbReference type="Proteomes" id="UP001442364"/>
    </source>
</evidence>
<dbReference type="GO" id="GO:0016757">
    <property type="term" value="F:glycosyltransferase activity"/>
    <property type="evidence" value="ECO:0007669"/>
    <property type="project" value="UniProtKB-KW"/>
</dbReference>
<dbReference type="Gene3D" id="3.40.50.2000">
    <property type="entry name" value="Glycogen Phosphorylase B"/>
    <property type="match status" value="2"/>
</dbReference>
<sequence length="359" mass="41424">MRIFQLLSTIAYGDAVSNDTVAMEKAIKQMGYQTRIYAESIVPPLDKKTALAISELKDVSNDDIIIFHMSTGSRLNFDVAKYPCRKIVVYHNITPPEYFKNNDERFSDICEYGLKGAKSLADKVDYCLAVSEFNKKDLLNMGYKCPIDVLPIIIPMSDYDKAPDKSVVKKYSDDYVNILFTGRIAPNKKQENLISAFYYYNRLYNKKSRLILAGSFRYDDPYYIRLTEYTKKLGMGGTVIFTGHIKFDQILAYYKTADVFLCMSEHEGFCVPIVEAMKFKVPIIAYGRAAVPETMNHKGMILDDNNPQYVAACIDKMVKDKKLRDYVIEEQNERLEYYSYDNISAMFKEYLSKFIDKKD</sequence>
<dbReference type="InterPro" id="IPR001296">
    <property type="entry name" value="Glyco_trans_1"/>
</dbReference>
<accession>A0ABV1BVP3</accession>
<dbReference type="PANTHER" id="PTHR46401:SF2">
    <property type="entry name" value="GLYCOSYLTRANSFERASE WBBK-RELATED"/>
    <property type="match status" value="1"/>
</dbReference>
<reference evidence="3 4" key="1">
    <citation type="submission" date="2024-03" db="EMBL/GenBank/DDBJ databases">
        <title>Human intestinal bacterial collection.</title>
        <authorList>
            <person name="Pauvert C."/>
            <person name="Hitch T.C.A."/>
            <person name="Clavel T."/>
        </authorList>
    </citation>
    <scope>NUCLEOTIDE SEQUENCE [LARGE SCALE GENOMIC DNA]</scope>
    <source>
        <strain evidence="3 4">CLA-AA-H255</strain>
    </source>
</reference>
<dbReference type="PANTHER" id="PTHR46401">
    <property type="entry name" value="GLYCOSYLTRANSFERASE WBBK-RELATED"/>
    <property type="match status" value="1"/>
</dbReference>
<dbReference type="Proteomes" id="UP001442364">
    <property type="component" value="Unassembled WGS sequence"/>
</dbReference>
<dbReference type="EMBL" id="JBBMER010000005">
    <property type="protein sequence ID" value="MEQ2379815.1"/>
    <property type="molecule type" value="Genomic_DNA"/>
</dbReference>
<keyword evidence="3" id="KW-0328">Glycosyltransferase</keyword>
<evidence type="ECO:0000256" key="1">
    <source>
        <dbReference type="ARBA" id="ARBA00022679"/>
    </source>
</evidence>
<dbReference type="RefSeq" id="WP_022502966.1">
    <property type="nucleotide sequence ID" value="NZ_DAWCMB010000277.1"/>
</dbReference>
<dbReference type="EC" id="2.4.-.-" evidence="3"/>
<evidence type="ECO:0000259" key="2">
    <source>
        <dbReference type="Pfam" id="PF00534"/>
    </source>
</evidence>
<protein>
    <submittedName>
        <fullName evidence="3">Glycosyltransferase</fullName>
        <ecNumber evidence="3">2.4.-.-</ecNumber>
    </submittedName>
</protein>
<evidence type="ECO:0000313" key="3">
    <source>
        <dbReference type="EMBL" id="MEQ2379815.1"/>
    </source>
</evidence>
<dbReference type="SUPFAM" id="SSF53756">
    <property type="entry name" value="UDP-Glycosyltransferase/glycogen phosphorylase"/>
    <property type="match status" value="1"/>
</dbReference>
<proteinExistence type="predicted"/>
<gene>
    <name evidence="3" type="ORF">WMO14_07970</name>
</gene>
<comment type="caution">
    <text evidence="3">The sequence shown here is derived from an EMBL/GenBank/DDBJ whole genome shotgun (WGS) entry which is preliminary data.</text>
</comment>